<dbReference type="Pfam" id="PF00102">
    <property type="entry name" value="Y_phosphatase"/>
    <property type="match status" value="1"/>
</dbReference>
<feature type="non-terminal residue" evidence="7">
    <location>
        <position position="1"/>
    </location>
</feature>
<accession>A0AAV2RM57</accession>
<dbReference type="EMBL" id="CAXKWB010024952">
    <property type="protein sequence ID" value="CAL4126995.1"/>
    <property type="molecule type" value="Genomic_DNA"/>
</dbReference>
<feature type="domain" description="Tyrosine-protein phosphatase" evidence="5">
    <location>
        <begin position="1"/>
        <end position="259"/>
    </location>
</feature>
<evidence type="ECO:0000313" key="7">
    <source>
        <dbReference type="EMBL" id="CAL4126995.1"/>
    </source>
</evidence>
<evidence type="ECO:0000256" key="1">
    <source>
        <dbReference type="ARBA" id="ARBA00013064"/>
    </source>
</evidence>
<dbReference type="Proteomes" id="UP001497623">
    <property type="component" value="Unassembled WGS sequence"/>
</dbReference>
<dbReference type="InterPro" id="IPR000242">
    <property type="entry name" value="PTP_cat"/>
</dbReference>
<dbReference type="InterPro" id="IPR016130">
    <property type="entry name" value="Tyr_Pase_AS"/>
</dbReference>
<dbReference type="SUPFAM" id="SSF52799">
    <property type="entry name" value="(Phosphotyrosine protein) phosphatases II"/>
    <property type="match status" value="1"/>
</dbReference>
<evidence type="ECO:0000256" key="2">
    <source>
        <dbReference type="ARBA" id="ARBA00022801"/>
    </source>
</evidence>
<gene>
    <name evidence="7" type="ORF">MNOR_LOCUS25754</name>
</gene>
<dbReference type="InterPro" id="IPR029021">
    <property type="entry name" value="Prot-tyrosine_phosphatase-like"/>
</dbReference>
<dbReference type="InterPro" id="IPR000387">
    <property type="entry name" value="Tyr_Pase_dom"/>
</dbReference>
<dbReference type="PANTHER" id="PTHR19134">
    <property type="entry name" value="RECEPTOR-TYPE TYROSINE-PROTEIN PHOSPHATASE"/>
    <property type="match status" value="1"/>
</dbReference>
<dbReference type="GO" id="GO:0004725">
    <property type="term" value="F:protein tyrosine phosphatase activity"/>
    <property type="evidence" value="ECO:0007669"/>
    <property type="project" value="UniProtKB-EC"/>
</dbReference>
<sequence>FQRLAKVVEDRKAFTIATSDENKPKNRYDFVVPYDSNRVILAPLPTKPSSTYINASFLTGYDLAESFIVTQDPMENTSADFWRMVFDQDVNTIVMLSELGSGEDCCGKYWPDDEELFEHINVKLVSSESYPKYNTRVFTLTNTKNGDVVNLTQFHYVGWSGNLGEVPLVTHGIMEIITRVQSHTDANLASSACAPTLVHCSGGGDRTSVYVCLNNCLRQLRRESRVDVFQNARKIRGLRQFQLQDFGQYEFVYKALFEFIESKGLENL</sequence>
<dbReference type="EC" id="3.1.3.48" evidence="1"/>
<dbReference type="SMART" id="SM00194">
    <property type="entry name" value="PTPc"/>
    <property type="match status" value="1"/>
</dbReference>
<dbReference type="SMART" id="SM00404">
    <property type="entry name" value="PTPc_motif"/>
    <property type="match status" value="1"/>
</dbReference>
<keyword evidence="3" id="KW-0904">Protein phosphatase</keyword>
<evidence type="ECO:0000259" key="6">
    <source>
        <dbReference type="PROSITE" id="PS50056"/>
    </source>
</evidence>
<organism evidence="7 8">
    <name type="scientific">Meganyctiphanes norvegica</name>
    <name type="common">Northern krill</name>
    <name type="synonym">Thysanopoda norvegica</name>
    <dbReference type="NCBI Taxonomy" id="48144"/>
    <lineage>
        <taxon>Eukaryota</taxon>
        <taxon>Metazoa</taxon>
        <taxon>Ecdysozoa</taxon>
        <taxon>Arthropoda</taxon>
        <taxon>Crustacea</taxon>
        <taxon>Multicrustacea</taxon>
        <taxon>Malacostraca</taxon>
        <taxon>Eumalacostraca</taxon>
        <taxon>Eucarida</taxon>
        <taxon>Euphausiacea</taxon>
        <taxon>Euphausiidae</taxon>
        <taxon>Meganyctiphanes</taxon>
    </lineage>
</organism>
<keyword evidence="2" id="KW-0378">Hydrolase</keyword>
<feature type="domain" description="Tyrosine specific protein phosphatases" evidence="6">
    <location>
        <begin position="174"/>
        <end position="250"/>
    </location>
</feature>
<comment type="caution">
    <text evidence="7">The sequence shown here is derived from an EMBL/GenBank/DDBJ whole genome shotgun (WGS) entry which is preliminary data.</text>
</comment>
<dbReference type="FunFam" id="3.90.190.10:FF:000102">
    <property type="entry name" value="Receptor-type tyrosine-protein phosphatase"/>
    <property type="match status" value="1"/>
</dbReference>
<dbReference type="AlphaFoldDB" id="A0AAV2RM57"/>
<evidence type="ECO:0000259" key="5">
    <source>
        <dbReference type="PROSITE" id="PS50055"/>
    </source>
</evidence>
<keyword evidence="8" id="KW-1185">Reference proteome</keyword>
<evidence type="ECO:0000313" key="8">
    <source>
        <dbReference type="Proteomes" id="UP001497623"/>
    </source>
</evidence>
<dbReference type="InterPro" id="IPR003595">
    <property type="entry name" value="Tyr_Pase_cat"/>
</dbReference>
<dbReference type="CDD" id="cd00047">
    <property type="entry name" value="PTPc"/>
    <property type="match status" value="1"/>
</dbReference>
<dbReference type="PANTHER" id="PTHR19134:SF540">
    <property type="entry name" value="TYROSINE-PROTEIN PHOSPHATASE 99A"/>
    <property type="match status" value="1"/>
</dbReference>
<dbReference type="PROSITE" id="PS50055">
    <property type="entry name" value="TYR_PHOSPHATASE_PTP"/>
    <property type="match status" value="1"/>
</dbReference>
<comment type="catalytic activity">
    <reaction evidence="4">
        <text>O-phospho-L-tyrosyl-[protein] + H2O = L-tyrosyl-[protein] + phosphate</text>
        <dbReference type="Rhea" id="RHEA:10684"/>
        <dbReference type="Rhea" id="RHEA-COMP:10136"/>
        <dbReference type="Rhea" id="RHEA-COMP:20101"/>
        <dbReference type="ChEBI" id="CHEBI:15377"/>
        <dbReference type="ChEBI" id="CHEBI:43474"/>
        <dbReference type="ChEBI" id="CHEBI:46858"/>
        <dbReference type="ChEBI" id="CHEBI:61978"/>
        <dbReference type="EC" id="3.1.3.48"/>
    </reaction>
</comment>
<dbReference type="Gene3D" id="3.90.190.10">
    <property type="entry name" value="Protein tyrosine phosphatase superfamily"/>
    <property type="match status" value="1"/>
</dbReference>
<dbReference type="PRINTS" id="PR00700">
    <property type="entry name" value="PRTYPHPHTASE"/>
</dbReference>
<dbReference type="PROSITE" id="PS00383">
    <property type="entry name" value="TYR_PHOSPHATASE_1"/>
    <property type="match status" value="1"/>
</dbReference>
<dbReference type="PROSITE" id="PS50056">
    <property type="entry name" value="TYR_PHOSPHATASE_2"/>
    <property type="match status" value="1"/>
</dbReference>
<dbReference type="InterPro" id="IPR050348">
    <property type="entry name" value="Protein-Tyr_Phosphatase"/>
</dbReference>
<proteinExistence type="predicted"/>
<reference evidence="7 8" key="1">
    <citation type="submission" date="2024-05" db="EMBL/GenBank/DDBJ databases">
        <authorList>
            <person name="Wallberg A."/>
        </authorList>
    </citation>
    <scope>NUCLEOTIDE SEQUENCE [LARGE SCALE GENOMIC DNA]</scope>
</reference>
<evidence type="ECO:0000256" key="4">
    <source>
        <dbReference type="ARBA" id="ARBA00051722"/>
    </source>
</evidence>
<evidence type="ECO:0000256" key="3">
    <source>
        <dbReference type="ARBA" id="ARBA00022912"/>
    </source>
</evidence>
<protein>
    <recommendedName>
        <fullName evidence="1">protein-tyrosine-phosphatase</fullName>
        <ecNumber evidence="1">3.1.3.48</ecNumber>
    </recommendedName>
</protein>
<dbReference type="GO" id="GO:0048666">
    <property type="term" value="P:neuron development"/>
    <property type="evidence" value="ECO:0007669"/>
    <property type="project" value="UniProtKB-ARBA"/>
</dbReference>
<name>A0AAV2RM57_MEGNR</name>